<dbReference type="Gene3D" id="3.90.180.10">
    <property type="entry name" value="Medium-chain alcohol dehydrogenases, catalytic domain"/>
    <property type="match status" value="1"/>
</dbReference>
<sequence length="354" mass="38103">MAAIPTEEQCTYYRRNIQGSRFTTRLTKYTTSIPPLSGTQSVLIRVQAVSLNYRDANILNGTNPWPTLPNGIPCSDAAGCVLAVGSDVVDFVVGDRVMPIFDQKNLTGLEQERAWLGGEIDGVLATHLVFDEQKLVKVPECLSYDEAACLPCAGVTAWSAVAVEGSVKSKVSVLVQGTGGVSLMAMKLASAAGCRVIVTSSTSKKLQRAERMSAGPPISTINYQMIPNWHEEVVRRNGGKGVDIVFENGGMSSIMQSLQAAAVHGIISQVGYLGQQNPSLLEGFVPLLIERAITLRGINLGSKQDFIAMNRLIAATELRFHDVIDKVFGMEDAAAAMEYVWSGNHIGKVVIKMS</sequence>
<organism evidence="2 3">
    <name type="scientific">Microthyrium microscopicum</name>
    <dbReference type="NCBI Taxonomy" id="703497"/>
    <lineage>
        <taxon>Eukaryota</taxon>
        <taxon>Fungi</taxon>
        <taxon>Dikarya</taxon>
        <taxon>Ascomycota</taxon>
        <taxon>Pezizomycotina</taxon>
        <taxon>Dothideomycetes</taxon>
        <taxon>Dothideomycetes incertae sedis</taxon>
        <taxon>Microthyriales</taxon>
        <taxon>Microthyriaceae</taxon>
        <taxon>Microthyrium</taxon>
    </lineage>
</organism>
<gene>
    <name evidence="2" type="ORF">BT63DRAFT_433611</name>
</gene>
<dbReference type="Pfam" id="PF00107">
    <property type="entry name" value="ADH_zinc_N"/>
    <property type="match status" value="1"/>
</dbReference>
<evidence type="ECO:0000313" key="2">
    <source>
        <dbReference type="EMBL" id="KAF2667890.1"/>
    </source>
</evidence>
<dbReference type="SUPFAM" id="SSF50129">
    <property type="entry name" value="GroES-like"/>
    <property type="match status" value="1"/>
</dbReference>
<dbReference type="Pfam" id="PF08240">
    <property type="entry name" value="ADH_N"/>
    <property type="match status" value="1"/>
</dbReference>
<evidence type="ECO:0000259" key="1">
    <source>
        <dbReference type="SMART" id="SM00829"/>
    </source>
</evidence>
<dbReference type="InterPro" id="IPR020843">
    <property type="entry name" value="ER"/>
</dbReference>
<dbReference type="InterPro" id="IPR052711">
    <property type="entry name" value="Zinc_ADH-like"/>
</dbReference>
<accession>A0A6A6U7G2</accession>
<dbReference type="CDD" id="cd08276">
    <property type="entry name" value="MDR7"/>
    <property type="match status" value="1"/>
</dbReference>
<reference evidence="2" key="1">
    <citation type="journal article" date="2020" name="Stud. Mycol.">
        <title>101 Dothideomycetes genomes: a test case for predicting lifestyles and emergence of pathogens.</title>
        <authorList>
            <person name="Haridas S."/>
            <person name="Albert R."/>
            <person name="Binder M."/>
            <person name="Bloem J."/>
            <person name="Labutti K."/>
            <person name="Salamov A."/>
            <person name="Andreopoulos B."/>
            <person name="Baker S."/>
            <person name="Barry K."/>
            <person name="Bills G."/>
            <person name="Bluhm B."/>
            <person name="Cannon C."/>
            <person name="Castanera R."/>
            <person name="Culley D."/>
            <person name="Daum C."/>
            <person name="Ezra D."/>
            <person name="Gonzalez J."/>
            <person name="Henrissat B."/>
            <person name="Kuo A."/>
            <person name="Liang C."/>
            <person name="Lipzen A."/>
            <person name="Lutzoni F."/>
            <person name="Magnuson J."/>
            <person name="Mondo S."/>
            <person name="Nolan M."/>
            <person name="Ohm R."/>
            <person name="Pangilinan J."/>
            <person name="Park H.-J."/>
            <person name="Ramirez L."/>
            <person name="Alfaro M."/>
            <person name="Sun H."/>
            <person name="Tritt A."/>
            <person name="Yoshinaga Y."/>
            <person name="Zwiers L.-H."/>
            <person name="Turgeon B."/>
            <person name="Goodwin S."/>
            <person name="Spatafora J."/>
            <person name="Crous P."/>
            <person name="Grigoriev I."/>
        </authorList>
    </citation>
    <scope>NUCLEOTIDE SEQUENCE</scope>
    <source>
        <strain evidence="2">CBS 115976</strain>
    </source>
</reference>
<dbReference type="AlphaFoldDB" id="A0A6A6U7G2"/>
<feature type="domain" description="Enoyl reductase (ER)" evidence="1">
    <location>
        <begin position="19"/>
        <end position="351"/>
    </location>
</feature>
<proteinExistence type="predicted"/>
<dbReference type="InterPro" id="IPR011032">
    <property type="entry name" value="GroES-like_sf"/>
</dbReference>
<dbReference type="OrthoDB" id="3509362at2759"/>
<dbReference type="Gene3D" id="3.40.50.720">
    <property type="entry name" value="NAD(P)-binding Rossmann-like Domain"/>
    <property type="match status" value="1"/>
</dbReference>
<dbReference type="InterPro" id="IPR036291">
    <property type="entry name" value="NAD(P)-bd_dom_sf"/>
</dbReference>
<dbReference type="InterPro" id="IPR013149">
    <property type="entry name" value="ADH-like_C"/>
</dbReference>
<dbReference type="Proteomes" id="UP000799302">
    <property type="component" value="Unassembled WGS sequence"/>
</dbReference>
<evidence type="ECO:0000313" key="3">
    <source>
        <dbReference type="Proteomes" id="UP000799302"/>
    </source>
</evidence>
<dbReference type="PANTHER" id="PTHR45033:SF2">
    <property type="entry name" value="ZINC-TYPE ALCOHOL DEHYDROGENASE-LIKE PROTEIN C1773.06C"/>
    <property type="match status" value="1"/>
</dbReference>
<keyword evidence="3" id="KW-1185">Reference proteome</keyword>
<protein>
    <submittedName>
        <fullName evidence="2">Alcohol dehydrogenase</fullName>
    </submittedName>
</protein>
<dbReference type="SMART" id="SM00829">
    <property type="entry name" value="PKS_ER"/>
    <property type="match status" value="1"/>
</dbReference>
<dbReference type="SUPFAM" id="SSF51735">
    <property type="entry name" value="NAD(P)-binding Rossmann-fold domains"/>
    <property type="match status" value="1"/>
</dbReference>
<dbReference type="GO" id="GO:0016491">
    <property type="term" value="F:oxidoreductase activity"/>
    <property type="evidence" value="ECO:0007669"/>
    <property type="project" value="InterPro"/>
</dbReference>
<dbReference type="EMBL" id="MU004237">
    <property type="protein sequence ID" value="KAF2667890.1"/>
    <property type="molecule type" value="Genomic_DNA"/>
</dbReference>
<dbReference type="InterPro" id="IPR013154">
    <property type="entry name" value="ADH-like_N"/>
</dbReference>
<name>A0A6A6U7G2_9PEZI</name>
<dbReference type="PANTHER" id="PTHR45033">
    <property type="match status" value="1"/>
</dbReference>